<protein>
    <recommendedName>
        <fullName evidence="6">Ion transport domain-containing protein</fullName>
    </recommendedName>
</protein>
<dbReference type="GO" id="GO:0005216">
    <property type="term" value="F:monoatomic ion channel activity"/>
    <property type="evidence" value="ECO:0007669"/>
    <property type="project" value="InterPro"/>
</dbReference>
<evidence type="ECO:0008006" key="6">
    <source>
        <dbReference type="Google" id="ProtNLM"/>
    </source>
</evidence>
<comment type="caution">
    <text evidence="4">The sequence shown here is derived from an EMBL/GenBank/DDBJ whole genome shotgun (WGS) entry which is preliminary data.</text>
</comment>
<gene>
    <name evidence="4" type="ORF">AB1Y20_003595</name>
</gene>
<feature type="coiled-coil region" evidence="2">
    <location>
        <begin position="857"/>
        <end position="884"/>
    </location>
</feature>
<feature type="transmembrane region" description="Helical" evidence="3">
    <location>
        <begin position="700"/>
        <end position="728"/>
    </location>
</feature>
<keyword evidence="2" id="KW-0175">Coiled coil</keyword>
<dbReference type="EMBL" id="JBGBPQ010000012">
    <property type="protein sequence ID" value="KAL1514496.1"/>
    <property type="molecule type" value="Genomic_DNA"/>
</dbReference>
<reference evidence="4 5" key="1">
    <citation type="journal article" date="2024" name="Science">
        <title>Giant polyketide synthase enzymes in the biosynthesis of giant marine polyether toxins.</title>
        <authorList>
            <person name="Fallon T.R."/>
            <person name="Shende V.V."/>
            <person name="Wierzbicki I.H."/>
            <person name="Pendleton A.L."/>
            <person name="Watervoot N.F."/>
            <person name="Auber R.P."/>
            <person name="Gonzalez D.J."/>
            <person name="Wisecaver J.H."/>
            <person name="Moore B.S."/>
        </authorList>
    </citation>
    <scope>NUCLEOTIDE SEQUENCE [LARGE SCALE GENOMIC DNA]</scope>
    <source>
        <strain evidence="4 5">12B1</strain>
    </source>
</reference>
<keyword evidence="5" id="KW-1185">Reference proteome</keyword>
<name>A0AB34J5P1_PRYPA</name>
<proteinExistence type="predicted"/>
<accession>A0AB34J5P1</accession>
<evidence type="ECO:0000256" key="3">
    <source>
        <dbReference type="SAM" id="Phobius"/>
    </source>
</evidence>
<feature type="transmembrane region" description="Helical" evidence="3">
    <location>
        <begin position="441"/>
        <end position="462"/>
    </location>
</feature>
<dbReference type="Proteomes" id="UP001515480">
    <property type="component" value="Unassembled WGS sequence"/>
</dbReference>
<dbReference type="GO" id="GO:0098703">
    <property type="term" value="P:calcium ion import across plasma membrane"/>
    <property type="evidence" value="ECO:0007669"/>
    <property type="project" value="TreeGrafter"/>
</dbReference>
<dbReference type="SUPFAM" id="SSF48403">
    <property type="entry name" value="Ankyrin repeat"/>
    <property type="match status" value="1"/>
</dbReference>
<evidence type="ECO:0000256" key="1">
    <source>
        <dbReference type="ARBA" id="ARBA00022737"/>
    </source>
</evidence>
<dbReference type="GO" id="GO:0005886">
    <property type="term" value="C:plasma membrane"/>
    <property type="evidence" value="ECO:0007669"/>
    <property type="project" value="TreeGrafter"/>
</dbReference>
<organism evidence="4 5">
    <name type="scientific">Prymnesium parvum</name>
    <name type="common">Toxic golden alga</name>
    <dbReference type="NCBI Taxonomy" id="97485"/>
    <lineage>
        <taxon>Eukaryota</taxon>
        <taxon>Haptista</taxon>
        <taxon>Haptophyta</taxon>
        <taxon>Prymnesiophyceae</taxon>
        <taxon>Prymnesiales</taxon>
        <taxon>Prymnesiaceae</taxon>
        <taxon>Prymnesium</taxon>
    </lineage>
</organism>
<dbReference type="PANTHER" id="PTHR10582">
    <property type="entry name" value="TRANSIENT RECEPTOR POTENTIAL ION CHANNEL PROTEIN"/>
    <property type="match status" value="1"/>
</dbReference>
<sequence length="919" mass="102820">MLPMRCVSRLNARIEAYREDSPSSPASSFHTRVPRVSASASHGDLMHIFTVNMPLHDTQDVDMLRISCATDEPNEEFVKVRVKVELSGQFQFGWDEYGSLKAGSCNCYRYPQVMWRSKRASMHVVDRSSKKKSSAMNLATLVEDNESITLLSTLILATAIQHPEEVGRLSDAEGAGLLHALLISSSREGDALVVKLCEELPHLLCNPYAEGNFRGEGPLHLVAVSGKSDLMMKILTVALQKLEHDQLQCLFSQTAEGAFFYQEPMSHFGGTPAAYLAVFGMLDAIKLLDSDISIRNFALNVRCPVSGYMPVHAAVIASRKDIYDYLCDHCGCDEFAQVEHSRVFDLEGLIPLQLACKFGIHTIFKHLLRRRAVKQWSWGPVTSYMLPMRGIDTEGIAGDQHVMELVAEITATHDAQMMLEYSFMNGFIYELFVMKWRRWAVYLWSAYAAVDVCLMALLSLLASPTLLGEYAESFVQSKIPAALTVVLALFNGEEQFRECGTYFWANGKNIQTREEITMAAWQWFGLQAKNWILVPTSLLSCYFLLNADKVEEKIAEPHIRILFSISALLAWVKFFSDFFSPFHRYSVFVVMMEQMVSQDMTLWFAIALPLTFSFTTATNAVSLNAATFNDVDDPSTSWYTSLEDLSLLALIGLDPSISLPTYEDDANATTSNLRRLKSSSSGIAATGTSKYPSDYAQTSALGVFFFGYYAAYMFIVVLMLVNLLIAMLGNTYSSMIASAQLQGRVRFARLVLQLELRAFNTPLGFLPGKAWRNEMVEKFGRLGELRDGLYYLDFRSYSMPNGMTHRGTLGNIFQVEAAHSVDEAGQLARPTVPDVRERVLKKKNSFCGSAVVTLPSAQASDSRLDQVERKLKTLELQLTTCQRALSSQIQDVKDSLQSELSTTSNLLKRLVDDLPSHKH</sequence>
<keyword evidence="3" id="KW-1133">Transmembrane helix</keyword>
<keyword evidence="3" id="KW-0812">Transmembrane</keyword>
<keyword evidence="3" id="KW-0472">Membrane</keyword>
<evidence type="ECO:0000313" key="5">
    <source>
        <dbReference type="Proteomes" id="UP001515480"/>
    </source>
</evidence>
<dbReference type="InterPro" id="IPR024862">
    <property type="entry name" value="TRPV"/>
</dbReference>
<evidence type="ECO:0000256" key="2">
    <source>
        <dbReference type="SAM" id="Coils"/>
    </source>
</evidence>
<dbReference type="PANTHER" id="PTHR10582:SF2">
    <property type="entry name" value="INACTIVE"/>
    <property type="match status" value="1"/>
</dbReference>
<feature type="transmembrane region" description="Helical" evidence="3">
    <location>
        <begin position="600"/>
        <end position="621"/>
    </location>
</feature>
<keyword evidence="1" id="KW-0677">Repeat</keyword>
<evidence type="ECO:0000313" key="4">
    <source>
        <dbReference type="EMBL" id="KAL1514496.1"/>
    </source>
</evidence>
<dbReference type="Gene3D" id="1.25.40.20">
    <property type="entry name" value="Ankyrin repeat-containing domain"/>
    <property type="match status" value="1"/>
</dbReference>
<dbReference type="InterPro" id="IPR036770">
    <property type="entry name" value="Ankyrin_rpt-contain_sf"/>
</dbReference>
<feature type="transmembrane region" description="Helical" evidence="3">
    <location>
        <begin position="559"/>
        <end position="580"/>
    </location>
</feature>
<dbReference type="AlphaFoldDB" id="A0AB34J5P1"/>